<dbReference type="PROSITE" id="PS50109">
    <property type="entry name" value="HIS_KIN"/>
    <property type="match status" value="1"/>
</dbReference>
<dbReference type="InterPro" id="IPR003594">
    <property type="entry name" value="HATPase_dom"/>
</dbReference>
<evidence type="ECO:0000256" key="6">
    <source>
        <dbReference type="ARBA" id="ARBA00023012"/>
    </source>
</evidence>
<evidence type="ECO:0000259" key="8">
    <source>
        <dbReference type="PROSITE" id="PS50109"/>
    </source>
</evidence>
<dbReference type="RefSeq" id="WP_340524941.1">
    <property type="nucleotide sequence ID" value="NZ_JBBLXS010000139.1"/>
</dbReference>
<name>A0ABU8YMZ7_9CYAN</name>
<feature type="transmembrane region" description="Helical" evidence="7">
    <location>
        <begin position="228"/>
        <end position="249"/>
    </location>
</feature>
<reference evidence="9 10" key="1">
    <citation type="journal article" date="2020" name="Harmful Algae">
        <title>Molecular and morphological characterization of a novel dihydroanatoxin-a producing Microcoleus species (cyanobacteria) from the Russian River, California, USA.</title>
        <authorList>
            <person name="Conklin K.Y."/>
            <person name="Stancheva R."/>
            <person name="Otten T.G."/>
            <person name="Fadness R."/>
            <person name="Boyer G.L."/>
            <person name="Read B."/>
            <person name="Zhang X."/>
            <person name="Sheath R.G."/>
        </authorList>
    </citation>
    <scope>NUCLEOTIDE SEQUENCE [LARGE SCALE GENOMIC DNA]</scope>
    <source>
        <strain evidence="9 10">PTRS2</strain>
    </source>
</reference>
<dbReference type="SUPFAM" id="SSF55874">
    <property type="entry name" value="ATPase domain of HSP90 chaperone/DNA topoisomerase II/histidine kinase"/>
    <property type="match status" value="1"/>
</dbReference>
<evidence type="ECO:0000256" key="5">
    <source>
        <dbReference type="ARBA" id="ARBA00022777"/>
    </source>
</evidence>
<dbReference type="NCBIfam" id="NF041735">
    <property type="entry name" value="hist_kin_RppB"/>
    <property type="match status" value="1"/>
</dbReference>
<protein>
    <recommendedName>
        <fullName evidence="2">histidine kinase</fullName>
        <ecNumber evidence="2">2.7.13.3</ecNumber>
    </recommendedName>
</protein>
<dbReference type="Pfam" id="PF00512">
    <property type="entry name" value="HisKA"/>
    <property type="match status" value="1"/>
</dbReference>
<evidence type="ECO:0000313" key="10">
    <source>
        <dbReference type="Proteomes" id="UP001384579"/>
    </source>
</evidence>
<feature type="non-terminal residue" evidence="9">
    <location>
        <position position="1"/>
    </location>
</feature>
<keyword evidence="6" id="KW-0902">Two-component regulatory system</keyword>
<keyword evidence="10" id="KW-1185">Reference proteome</keyword>
<dbReference type="InterPro" id="IPR050736">
    <property type="entry name" value="Sensor_HK_Regulatory"/>
</dbReference>
<organism evidence="9 10">
    <name type="scientific">Microcoleus anatoxicus PTRS2</name>
    <dbReference type="NCBI Taxonomy" id="2705321"/>
    <lineage>
        <taxon>Bacteria</taxon>
        <taxon>Bacillati</taxon>
        <taxon>Cyanobacteriota</taxon>
        <taxon>Cyanophyceae</taxon>
        <taxon>Oscillatoriophycideae</taxon>
        <taxon>Oscillatoriales</taxon>
        <taxon>Microcoleaceae</taxon>
        <taxon>Microcoleus</taxon>
        <taxon>Microcoleus anatoxicus</taxon>
    </lineage>
</organism>
<dbReference type="InterPro" id="IPR036890">
    <property type="entry name" value="HATPase_C_sf"/>
</dbReference>
<evidence type="ECO:0000313" key="9">
    <source>
        <dbReference type="EMBL" id="MEK0185661.1"/>
    </source>
</evidence>
<evidence type="ECO:0000256" key="3">
    <source>
        <dbReference type="ARBA" id="ARBA00022553"/>
    </source>
</evidence>
<dbReference type="InterPro" id="IPR049835">
    <property type="entry name" value="RppB"/>
</dbReference>
<proteinExistence type="predicted"/>
<keyword evidence="7" id="KW-0472">Membrane</keyword>
<comment type="caution">
    <text evidence="9">The sequence shown here is derived from an EMBL/GenBank/DDBJ whole genome shotgun (WGS) entry which is preliminary data.</text>
</comment>
<dbReference type="PANTHER" id="PTHR43711:SF1">
    <property type="entry name" value="HISTIDINE KINASE 1"/>
    <property type="match status" value="1"/>
</dbReference>
<dbReference type="InterPro" id="IPR005467">
    <property type="entry name" value="His_kinase_dom"/>
</dbReference>
<dbReference type="GO" id="GO:0004673">
    <property type="term" value="F:protein histidine kinase activity"/>
    <property type="evidence" value="ECO:0007669"/>
    <property type="project" value="UniProtKB-EC"/>
</dbReference>
<gene>
    <name evidence="9" type="primary">rppB</name>
    <name evidence="9" type="ORF">WMG39_12510</name>
</gene>
<keyword evidence="7" id="KW-1133">Transmembrane helix</keyword>
<feature type="transmembrane region" description="Helical" evidence="7">
    <location>
        <begin position="57"/>
        <end position="80"/>
    </location>
</feature>
<keyword evidence="4 9" id="KW-0808">Transferase</keyword>
<dbReference type="SMART" id="SM00387">
    <property type="entry name" value="HATPase_c"/>
    <property type="match status" value="1"/>
</dbReference>
<dbReference type="Gene3D" id="1.10.287.130">
    <property type="match status" value="1"/>
</dbReference>
<dbReference type="EMBL" id="JBBLXS010000139">
    <property type="protein sequence ID" value="MEK0185661.1"/>
    <property type="molecule type" value="Genomic_DNA"/>
</dbReference>
<evidence type="ECO:0000256" key="2">
    <source>
        <dbReference type="ARBA" id="ARBA00012438"/>
    </source>
</evidence>
<keyword evidence="5 9" id="KW-0418">Kinase</keyword>
<dbReference type="SUPFAM" id="SSF47384">
    <property type="entry name" value="Homodimeric domain of signal transducing histidine kinase"/>
    <property type="match status" value="1"/>
</dbReference>
<accession>A0ABU8YMZ7</accession>
<dbReference type="CDD" id="cd00082">
    <property type="entry name" value="HisKA"/>
    <property type="match status" value="1"/>
</dbReference>
<dbReference type="Gene3D" id="3.30.565.10">
    <property type="entry name" value="Histidine kinase-like ATPase, C-terminal domain"/>
    <property type="match status" value="1"/>
</dbReference>
<keyword evidence="3" id="KW-0597">Phosphoprotein</keyword>
<feature type="domain" description="Histidine kinase" evidence="8">
    <location>
        <begin position="269"/>
        <end position="485"/>
    </location>
</feature>
<dbReference type="InterPro" id="IPR003661">
    <property type="entry name" value="HisK_dim/P_dom"/>
</dbReference>
<dbReference type="SMART" id="SM00388">
    <property type="entry name" value="HisKA"/>
    <property type="match status" value="1"/>
</dbReference>
<dbReference type="EC" id="2.7.13.3" evidence="2"/>
<keyword evidence="7" id="KW-0812">Transmembrane</keyword>
<dbReference type="PRINTS" id="PR00344">
    <property type="entry name" value="BCTRLSENSOR"/>
</dbReference>
<evidence type="ECO:0000256" key="4">
    <source>
        <dbReference type="ARBA" id="ARBA00022679"/>
    </source>
</evidence>
<dbReference type="CDD" id="cd00075">
    <property type="entry name" value="HATPase"/>
    <property type="match status" value="1"/>
</dbReference>
<dbReference type="PANTHER" id="PTHR43711">
    <property type="entry name" value="TWO-COMPONENT HISTIDINE KINASE"/>
    <property type="match status" value="1"/>
</dbReference>
<dbReference type="InterPro" id="IPR004358">
    <property type="entry name" value="Sig_transdc_His_kin-like_C"/>
</dbReference>
<dbReference type="Proteomes" id="UP001384579">
    <property type="component" value="Unassembled WGS sequence"/>
</dbReference>
<dbReference type="InterPro" id="IPR036097">
    <property type="entry name" value="HisK_dim/P_sf"/>
</dbReference>
<evidence type="ECO:0000256" key="7">
    <source>
        <dbReference type="SAM" id="Phobius"/>
    </source>
</evidence>
<evidence type="ECO:0000256" key="1">
    <source>
        <dbReference type="ARBA" id="ARBA00000085"/>
    </source>
</evidence>
<sequence length="485" mass="54097">STVNCQLSTVNCQLSTVNCQLSTVNCQLSTVNCQLSTVNCYNMHSNKLFNRTRWQLAGWYAIVTAMLLGICGVGVYQVVFHAQRYILQQKLQDLAGTLHDTIEPELQQPGQVSSSLKTILPGLCLWNENCNSSDNDGARHTARVFQQEGYYLRFLDQSGRVLATSGEQPDVLKRLAPKEFWQVLNCSKGDRFYQISLLLRTNGGLPWGYLQIGRSLKEWDAYLNTLRLFLFLGLPFAMLLVGGASWWLAGLAMQPIYQSYRQMQQFTSDAAHELRTPLAVIQSTVEDTRLAEDLPEVNQNLDIIERQNIRLSRLVKDLLFICRIEQQQISTQLQPCSLNDLIGDLVEELAGLAMMAELHLKLEIRASQAIMILGDEVQLYRMVTNLITNAIHYTPPGGLILAILDCTDKEALIQVQDTGVGIAPAEQTRIFDRFYRVQSDRSRATGGAGLGLSIASAIAVAHQGSIQVQSELGKGSTFTIRLPLK</sequence>
<dbReference type="Pfam" id="PF02518">
    <property type="entry name" value="HATPase_c"/>
    <property type="match status" value="1"/>
</dbReference>
<comment type="catalytic activity">
    <reaction evidence="1">
        <text>ATP + protein L-histidine = ADP + protein N-phospho-L-histidine.</text>
        <dbReference type="EC" id="2.7.13.3"/>
    </reaction>
</comment>